<dbReference type="Pfam" id="PF12914">
    <property type="entry name" value="SH3_7"/>
    <property type="match status" value="1"/>
</dbReference>
<keyword evidence="2" id="KW-0645">Protease</keyword>
<keyword evidence="9" id="KW-1185">Reference proteome</keyword>
<keyword evidence="3" id="KW-0378">Hydrolase</keyword>
<evidence type="ECO:0000259" key="7">
    <source>
        <dbReference type="Pfam" id="PF12914"/>
    </source>
</evidence>
<name>A0A2S7T5J3_9FLAO</name>
<feature type="domain" description="NlpC/P60" evidence="5">
    <location>
        <begin position="305"/>
        <end position="361"/>
    </location>
</feature>
<evidence type="ECO:0000256" key="2">
    <source>
        <dbReference type="ARBA" id="ARBA00022670"/>
    </source>
</evidence>
<evidence type="ECO:0000259" key="6">
    <source>
        <dbReference type="Pfam" id="PF12913"/>
    </source>
</evidence>
<dbReference type="InterPro" id="IPR026864">
    <property type="entry name" value="SH3b2-type_SH3"/>
</dbReference>
<feature type="domain" description="SH3b1" evidence="6">
    <location>
        <begin position="148"/>
        <end position="199"/>
    </location>
</feature>
<dbReference type="GO" id="GO:0008234">
    <property type="term" value="F:cysteine-type peptidase activity"/>
    <property type="evidence" value="ECO:0007669"/>
    <property type="project" value="UniProtKB-KW"/>
</dbReference>
<dbReference type="OrthoDB" id="9813368at2"/>
<evidence type="ECO:0000259" key="5">
    <source>
        <dbReference type="Pfam" id="PF00877"/>
    </source>
</evidence>
<evidence type="ECO:0008006" key="10">
    <source>
        <dbReference type="Google" id="ProtNLM"/>
    </source>
</evidence>
<gene>
    <name evidence="8" type="ORF">BST99_03495</name>
</gene>
<accession>A0A2S7T5J3</accession>
<evidence type="ECO:0000313" key="8">
    <source>
        <dbReference type="EMBL" id="PQJ14924.1"/>
    </source>
</evidence>
<dbReference type="InterPro" id="IPR039439">
    <property type="entry name" value="SH3b1_dom"/>
</dbReference>
<evidence type="ECO:0000256" key="4">
    <source>
        <dbReference type="ARBA" id="ARBA00022807"/>
    </source>
</evidence>
<comment type="caution">
    <text evidence="8">The sequence shown here is derived from an EMBL/GenBank/DDBJ whole genome shotgun (WGS) entry which is preliminary data.</text>
</comment>
<evidence type="ECO:0000313" key="9">
    <source>
        <dbReference type="Proteomes" id="UP000239366"/>
    </source>
</evidence>
<sequence length="468" mass="53261">MNHPWSFKLLPKPIIIPCIFLLVSCTDNSKPEEVKVIEYRLEQLSFPKKPIKISTKTQTTFLKNSLLPWASSPDSLLAKLASFPGKELTYLEKYRADDNWYGEHKKPHNRQEREALIANADAGSFPNFVHKGLVVQHTDLRRLPTERPGFDQPKKAGEGYPFDYFQETALWANTPLQILHLSRDKQWGYVISPIYKGWVSMQAIALVDEEFISAWTTGHYARPLSDNVVLNPEGSLFAIKAKMGMLLPYSELDKQADSLEVFMAASTENKQARLLKVRVAKKEVAMGDYPFEEKTLKPLVSALLGRPYGWGGALENRDCSSMIRDLMSTYQIWLPRDSGDQMEMGHHYDLPDTADQKLELIEKEAVPFLTILRKKGHNMLYVGKSPEGEPLIFHAIWALKSSVPHEELGNYLDQYPLEGMHQADDGEFKGRIVIGQSVITSVHLGQDEQNRTRSQLDQMYAMTLLQPN</sequence>
<dbReference type="InterPro" id="IPR038765">
    <property type="entry name" value="Papain-like_cys_pep_sf"/>
</dbReference>
<comment type="similarity">
    <text evidence="1">Belongs to the peptidase C40 family.</text>
</comment>
<dbReference type="GO" id="GO:0006508">
    <property type="term" value="P:proteolysis"/>
    <property type="evidence" value="ECO:0007669"/>
    <property type="project" value="UniProtKB-KW"/>
</dbReference>
<dbReference type="AlphaFoldDB" id="A0A2S7T5J3"/>
<evidence type="ECO:0000256" key="1">
    <source>
        <dbReference type="ARBA" id="ARBA00007074"/>
    </source>
</evidence>
<organism evidence="8 9">
    <name type="scientific">Aureicoccus marinus</name>
    <dbReference type="NCBI Taxonomy" id="754435"/>
    <lineage>
        <taxon>Bacteria</taxon>
        <taxon>Pseudomonadati</taxon>
        <taxon>Bacteroidota</taxon>
        <taxon>Flavobacteriia</taxon>
        <taxon>Flavobacteriales</taxon>
        <taxon>Flavobacteriaceae</taxon>
        <taxon>Aureicoccus</taxon>
    </lineage>
</organism>
<evidence type="ECO:0000256" key="3">
    <source>
        <dbReference type="ARBA" id="ARBA00022801"/>
    </source>
</evidence>
<dbReference type="Pfam" id="PF12913">
    <property type="entry name" value="SH3_6"/>
    <property type="match status" value="1"/>
</dbReference>
<dbReference type="Pfam" id="PF00877">
    <property type="entry name" value="NLPC_P60"/>
    <property type="match status" value="1"/>
</dbReference>
<proteinExistence type="inferred from homology"/>
<dbReference type="Proteomes" id="UP000239366">
    <property type="component" value="Unassembled WGS sequence"/>
</dbReference>
<dbReference type="EMBL" id="MQVX01000001">
    <property type="protein sequence ID" value="PQJ14924.1"/>
    <property type="molecule type" value="Genomic_DNA"/>
</dbReference>
<protein>
    <recommendedName>
        <fullName evidence="10">Glycoside hydrolase</fullName>
    </recommendedName>
</protein>
<reference evidence="9" key="1">
    <citation type="submission" date="2016-11" db="EMBL/GenBank/DDBJ databases">
        <title>Trade-off between light-utilization and light-protection in marine flavobacteria.</title>
        <authorList>
            <person name="Kumagai Y."/>
            <person name="Yoshizawa S."/>
            <person name="Kogure K."/>
        </authorList>
    </citation>
    <scope>NUCLEOTIDE SEQUENCE [LARGE SCALE GENOMIC DNA]</scope>
    <source>
        <strain evidence="9">SG-18</strain>
    </source>
</reference>
<dbReference type="InterPro" id="IPR000064">
    <property type="entry name" value="NLP_P60_dom"/>
</dbReference>
<dbReference type="Gene3D" id="3.90.1720.10">
    <property type="entry name" value="endopeptidase domain like (from Nostoc punctiforme)"/>
    <property type="match status" value="1"/>
</dbReference>
<feature type="domain" description="SH3b2-type SH3" evidence="7">
    <location>
        <begin position="208"/>
        <end position="253"/>
    </location>
</feature>
<dbReference type="SUPFAM" id="SSF54001">
    <property type="entry name" value="Cysteine proteinases"/>
    <property type="match status" value="1"/>
</dbReference>
<keyword evidence="4" id="KW-0788">Thiol protease</keyword>